<dbReference type="PANTHER" id="PTHR22198:SF1">
    <property type="entry name" value="FERM DOMAIN-CONTAINING PROTEIN"/>
    <property type="match status" value="1"/>
</dbReference>
<dbReference type="PANTHER" id="PTHR22198">
    <property type="entry name" value="FERM DOMAIN-CONTAINING PROTEIN"/>
    <property type="match status" value="1"/>
</dbReference>
<organism evidence="3 4">
    <name type="scientific">Heterodera trifolii</name>
    <dbReference type="NCBI Taxonomy" id="157864"/>
    <lineage>
        <taxon>Eukaryota</taxon>
        <taxon>Metazoa</taxon>
        <taxon>Ecdysozoa</taxon>
        <taxon>Nematoda</taxon>
        <taxon>Chromadorea</taxon>
        <taxon>Rhabditida</taxon>
        <taxon>Tylenchina</taxon>
        <taxon>Tylenchomorpha</taxon>
        <taxon>Tylenchoidea</taxon>
        <taxon>Heteroderidae</taxon>
        <taxon>Heteroderinae</taxon>
        <taxon>Heterodera</taxon>
    </lineage>
</organism>
<dbReference type="AlphaFoldDB" id="A0ABD2KER7"/>
<gene>
    <name evidence="3" type="ORF">niasHT_028063</name>
</gene>
<evidence type="ECO:0000313" key="4">
    <source>
        <dbReference type="Proteomes" id="UP001620626"/>
    </source>
</evidence>
<feature type="region of interest" description="Disordered" evidence="1">
    <location>
        <begin position="200"/>
        <end position="228"/>
    </location>
</feature>
<evidence type="ECO:0000256" key="1">
    <source>
        <dbReference type="SAM" id="MobiDB-lite"/>
    </source>
</evidence>
<dbReference type="Proteomes" id="UP001620626">
    <property type="component" value="Unassembled WGS sequence"/>
</dbReference>
<proteinExistence type="predicted"/>
<dbReference type="EMBL" id="JBICBT010000783">
    <property type="protein sequence ID" value="KAL3101307.1"/>
    <property type="molecule type" value="Genomic_DNA"/>
</dbReference>
<dbReference type="InterPro" id="IPR055577">
    <property type="entry name" value="DUF7153"/>
</dbReference>
<reference evidence="3 4" key="1">
    <citation type="submission" date="2024-10" db="EMBL/GenBank/DDBJ databases">
        <authorList>
            <person name="Kim D."/>
        </authorList>
    </citation>
    <scope>NUCLEOTIDE SEQUENCE [LARGE SCALE GENOMIC DNA]</scope>
    <source>
        <strain evidence="3">BH-2024</strain>
    </source>
</reference>
<keyword evidence="4" id="KW-1185">Reference proteome</keyword>
<feature type="region of interest" description="Disordered" evidence="1">
    <location>
        <begin position="92"/>
        <end position="140"/>
    </location>
</feature>
<protein>
    <recommendedName>
        <fullName evidence="2">DUF7153 domain-containing protein</fullName>
    </recommendedName>
</protein>
<feature type="region of interest" description="Disordered" evidence="1">
    <location>
        <begin position="154"/>
        <end position="186"/>
    </location>
</feature>
<accession>A0ABD2KER7</accession>
<feature type="compositionally biased region" description="Low complexity" evidence="1">
    <location>
        <begin position="19"/>
        <end position="30"/>
    </location>
</feature>
<dbReference type="Pfam" id="PF23672">
    <property type="entry name" value="DUF7153"/>
    <property type="match status" value="1"/>
</dbReference>
<sequence length="568" mass="61886">MNLVLETFERVLYPSGGAASRRASASGFSAKQQRPQIADSRQMAIAGGGRRRSGGSANVPSQFARAGSPLVMASASSAGANCVAVNDYPALKGSTTERGRKRRETNGGESEAEGTKAPNDGRSRSGARRKKSGGSHPRKQSMVSLFFAAISSSAPSVQNRRRNRLLPPRQLSVPERGSLVDPNSEDEPFRLVQKAPSVTVSASSSYSNQRTPPTNRMSRECLSGSQTDGMPSSGHSQFVLFGFAFGPRSSSFNRFSSNHSPPFSESLFLAQIDPIHQCPSLSHALLLRCVDPEPLYPFLHCATFDSGETSAEMAEEMNRMSTGKAEFVSFEEVIALERPAAGDNGFGTSPASVPPSLASTIHSGFIVLCFRLLDGQTGSNSQLENTWLSWTGANEIYKYSPRSWQLRRLSFLRRVPFSAVRSFPSSSPCPSSPFAFSYLLICEFGSILHPNNAVGALDMCERLRTRNCGTVSLYQVRHRFATPSNVSAFSSFSPFDGHFSSPTMANSLSPHWSPQQIRRNTAVHRLNRMGYSQEVPERANGMAQRRSTLLRMRERSLGWDGERAGTAL</sequence>
<comment type="caution">
    <text evidence="3">The sequence shown here is derived from an EMBL/GenBank/DDBJ whole genome shotgun (WGS) entry which is preliminary data.</text>
</comment>
<feature type="compositionally biased region" description="Basic residues" evidence="1">
    <location>
        <begin position="125"/>
        <end position="139"/>
    </location>
</feature>
<feature type="domain" description="DUF7153" evidence="2">
    <location>
        <begin position="282"/>
        <end position="476"/>
    </location>
</feature>
<feature type="region of interest" description="Disordered" evidence="1">
    <location>
        <begin position="19"/>
        <end position="39"/>
    </location>
</feature>
<name>A0ABD2KER7_9BILA</name>
<evidence type="ECO:0000259" key="2">
    <source>
        <dbReference type="Pfam" id="PF23672"/>
    </source>
</evidence>
<evidence type="ECO:0000313" key="3">
    <source>
        <dbReference type="EMBL" id="KAL3101307.1"/>
    </source>
</evidence>